<name>A0ABQ2KWM0_9BACL</name>
<gene>
    <name evidence="1" type="ORF">GCM10010969_11450</name>
</gene>
<reference evidence="2" key="1">
    <citation type="journal article" date="2019" name="Int. J. Syst. Evol. Microbiol.">
        <title>The Global Catalogue of Microorganisms (GCM) 10K type strain sequencing project: providing services to taxonomists for standard genome sequencing and annotation.</title>
        <authorList>
            <consortium name="The Broad Institute Genomics Platform"/>
            <consortium name="The Broad Institute Genome Sequencing Center for Infectious Disease"/>
            <person name="Wu L."/>
            <person name="Ma J."/>
        </authorList>
    </citation>
    <scope>NUCLEOTIDE SEQUENCE [LARGE SCALE GENOMIC DNA]</scope>
    <source>
        <strain evidence="2">CGMCC 1.6964</strain>
    </source>
</reference>
<accession>A0ABQ2KWM0</accession>
<sequence length="63" mass="7032">MRNAVGKCKQSAEKTMEARSVFVLYSFKAINTPGAAYIERGSGITICFQQNYNTLENIFYAGE</sequence>
<dbReference type="EMBL" id="BMLN01000003">
    <property type="protein sequence ID" value="GGN95521.1"/>
    <property type="molecule type" value="Genomic_DNA"/>
</dbReference>
<evidence type="ECO:0000313" key="1">
    <source>
        <dbReference type="EMBL" id="GGN95521.1"/>
    </source>
</evidence>
<keyword evidence="2" id="KW-1185">Reference proteome</keyword>
<organism evidence="1 2">
    <name type="scientific">Saccharibacillus kuerlensis</name>
    <dbReference type="NCBI Taxonomy" id="459527"/>
    <lineage>
        <taxon>Bacteria</taxon>
        <taxon>Bacillati</taxon>
        <taxon>Bacillota</taxon>
        <taxon>Bacilli</taxon>
        <taxon>Bacillales</taxon>
        <taxon>Paenibacillaceae</taxon>
        <taxon>Saccharibacillus</taxon>
    </lineage>
</organism>
<protein>
    <submittedName>
        <fullName evidence="1">Uncharacterized protein</fullName>
    </submittedName>
</protein>
<evidence type="ECO:0000313" key="2">
    <source>
        <dbReference type="Proteomes" id="UP000606653"/>
    </source>
</evidence>
<dbReference type="Proteomes" id="UP000606653">
    <property type="component" value="Unassembled WGS sequence"/>
</dbReference>
<proteinExistence type="predicted"/>
<comment type="caution">
    <text evidence="1">The sequence shown here is derived from an EMBL/GenBank/DDBJ whole genome shotgun (WGS) entry which is preliminary data.</text>
</comment>